<dbReference type="Proteomes" id="UP000005444">
    <property type="component" value="Chromosome"/>
</dbReference>
<keyword evidence="5" id="KW-1185">Reference proteome</keyword>
<dbReference type="RefSeq" id="WP_014214642.1">
    <property type="nucleotide sequence ID" value="NC_016605.1"/>
</dbReference>
<organism evidence="4 5">
    <name type="scientific">Pediococcus claussenii (strain ATCC BAA-344 / DSM 14800 / JCM 18046 / KCTC 3811 / LMG 21948 / P06)</name>
    <dbReference type="NCBI Taxonomy" id="701521"/>
    <lineage>
        <taxon>Bacteria</taxon>
        <taxon>Bacillati</taxon>
        <taxon>Bacillota</taxon>
        <taxon>Bacilli</taxon>
        <taxon>Lactobacillales</taxon>
        <taxon>Lactobacillaceae</taxon>
        <taxon>Pediococcus</taxon>
    </lineage>
</organism>
<protein>
    <submittedName>
        <fullName evidence="4">4'-phosphopantetheinyl transferase superfamily protein</fullName>
    </submittedName>
</protein>
<dbReference type="InterPro" id="IPR008278">
    <property type="entry name" value="4-PPantetheinyl_Trfase_dom"/>
</dbReference>
<dbReference type="AlphaFoldDB" id="G8PER4"/>
<dbReference type="InterPro" id="IPR037143">
    <property type="entry name" value="4-PPantetheinyl_Trfase_dom_sf"/>
</dbReference>
<dbReference type="PANTHER" id="PTHR12215">
    <property type="entry name" value="PHOSPHOPANTETHEINE TRANSFERASE"/>
    <property type="match status" value="1"/>
</dbReference>
<dbReference type="SUPFAM" id="SSF56214">
    <property type="entry name" value="4'-phosphopantetheinyl transferase"/>
    <property type="match status" value="2"/>
</dbReference>
<dbReference type="InterPro" id="IPR050559">
    <property type="entry name" value="P-Pant_transferase_sf"/>
</dbReference>
<evidence type="ECO:0000313" key="4">
    <source>
        <dbReference type="EMBL" id="AEV94444.1"/>
    </source>
</evidence>
<comment type="similarity">
    <text evidence="1">Belongs to the P-Pant transferase superfamily. Gsp/Sfp/HetI/AcpT family.</text>
</comment>
<dbReference type="GO" id="GO:0008897">
    <property type="term" value="F:holo-[acyl-carrier-protein] synthase activity"/>
    <property type="evidence" value="ECO:0007669"/>
    <property type="project" value="InterPro"/>
</dbReference>
<dbReference type="Pfam" id="PF01648">
    <property type="entry name" value="ACPS"/>
    <property type="match status" value="1"/>
</dbReference>
<proteinExistence type="inferred from homology"/>
<dbReference type="KEGG" id="pce:PECL_116"/>
<dbReference type="GO" id="GO:0005829">
    <property type="term" value="C:cytosol"/>
    <property type="evidence" value="ECO:0007669"/>
    <property type="project" value="TreeGrafter"/>
</dbReference>
<evidence type="ECO:0000256" key="2">
    <source>
        <dbReference type="ARBA" id="ARBA00022679"/>
    </source>
</evidence>
<accession>G8PER4</accession>
<evidence type="ECO:0000259" key="3">
    <source>
        <dbReference type="Pfam" id="PF01648"/>
    </source>
</evidence>
<sequence>MFDVIIKTLDLEKVEIPELHFNLNQQSFAKKYQNAGLDRKKQLWASRYLLAEILNTSFQAVITDGFLGYDQFHRPYISEQSHYSFNISHTENTVVVVVGMDEVGVDIESWDREINLNNPRKVFSPAELNYANDDSRIILKLWTVKEAVLKAAGVGLRVSPNQVLVDLQAHSALFQDQCFNLIDFQIGNQICGTIAQKLGD</sequence>
<reference evidence="4 5" key="1">
    <citation type="journal article" date="2012" name="J. Bacteriol.">
        <title>Complete Genome Sequence of the Beer Spoilage Organism Pediococcus claussenii ATCC BAA-344T.</title>
        <authorList>
            <person name="Pittet V."/>
            <person name="Abegunde T."/>
            <person name="Marfleet T."/>
            <person name="Haakensen M."/>
            <person name="Morrow K."/>
            <person name="Jayaprakash T."/>
            <person name="Schroeder K."/>
            <person name="Trost B."/>
            <person name="Byrns S."/>
            <person name="Bergsveinson J."/>
            <person name="Kusalik A."/>
            <person name="Ziola B."/>
        </authorList>
    </citation>
    <scope>NUCLEOTIDE SEQUENCE [LARGE SCALE GENOMIC DNA]</scope>
    <source>
        <strain evidence="4 5">ATCC BAA-344</strain>
    </source>
</reference>
<keyword evidence="2 4" id="KW-0808">Transferase</keyword>
<dbReference type="GO" id="GO:0000287">
    <property type="term" value="F:magnesium ion binding"/>
    <property type="evidence" value="ECO:0007669"/>
    <property type="project" value="InterPro"/>
</dbReference>
<dbReference type="STRING" id="701521.PECL_116"/>
<feature type="domain" description="4'-phosphopantetheinyl transferase" evidence="3">
    <location>
        <begin position="103"/>
        <end position="174"/>
    </location>
</feature>
<gene>
    <name evidence="4" type="ordered locus">PECL_116</name>
</gene>
<dbReference type="Gene3D" id="3.90.470.20">
    <property type="entry name" value="4'-phosphopantetheinyl transferase domain"/>
    <property type="match status" value="1"/>
</dbReference>
<name>G8PER4_PEDCP</name>
<dbReference type="eggNOG" id="COG2091">
    <property type="taxonomic scope" value="Bacteria"/>
</dbReference>
<evidence type="ECO:0000256" key="1">
    <source>
        <dbReference type="ARBA" id="ARBA00010990"/>
    </source>
</evidence>
<dbReference type="PANTHER" id="PTHR12215:SF10">
    <property type="entry name" value="L-AMINOADIPATE-SEMIALDEHYDE DEHYDROGENASE-PHOSPHOPANTETHEINYL TRANSFERASE"/>
    <property type="match status" value="1"/>
</dbReference>
<evidence type="ECO:0000313" key="5">
    <source>
        <dbReference type="Proteomes" id="UP000005444"/>
    </source>
</evidence>
<dbReference type="EMBL" id="CP003137">
    <property type="protein sequence ID" value="AEV94444.1"/>
    <property type="molecule type" value="Genomic_DNA"/>
</dbReference>
<dbReference type="HOGENOM" id="CLU_1365119_0_0_9"/>
<dbReference type="PATRIC" id="fig|701521.8.peg.107"/>
<dbReference type="GO" id="GO:0019878">
    <property type="term" value="P:lysine biosynthetic process via aminoadipic acid"/>
    <property type="evidence" value="ECO:0007669"/>
    <property type="project" value="TreeGrafter"/>
</dbReference>